<proteinExistence type="predicted"/>
<name>A0A5B2W491_9BACT</name>
<dbReference type="AlphaFoldDB" id="A0A5B2W491"/>
<dbReference type="RefSeq" id="WP_149837068.1">
    <property type="nucleotide sequence ID" value="NZ_VUOC01000001.1"/>
</dbReference>
<evidence type="ECO:0000313" key="1">
    <source>
        <dbReference type="EMBL" id="KAA2245678.1"/>
    </source>
</evidence>
<accession>A0A5B2W491</accession>
<evidence type="ECO:0000313" key="2">
    <source>
        <dbReference type="Proteomes" id="UP000324611"/>
    </source>
</evidence>
<reference evidence="1 2" key="1">
    <citation type="submission" date="2019-09" db="EMBL/GenBank/DDBJ databases">
        <title>Chitinophaga ginsengihumi sp. nov., isolated from soil of ginseng rhizosphere.</title>
        <authorList>
            <person name="Lee J."/>
        </authorList>
    </citation>
    <scope>NUCLEOTIDE SEQUENCE [LARGE SCALE GENOMIC DNA]</scope>
    <source>
        <strain evidence="1 2">BN140078</strain>
    </source>
</reference>
<dbReference type="Proteomes" id="UP000324611">
    <property type="component" value="Unassembled WGS sequence"/>
</dbReference>
<protein>
    <submittedName>
        <fullName evidence="1">Uncharacterized protein</fullName>
    </submittedName>
</protein>
<comment type="caution">
    <text evidence="1">The sequence shown here is derived from an EMBL/GenBank/DDBJ whole genome shotgun (WGS) entry which is preliminary data.</text>
</comment>
<sequence length="301" mass="33356">MATQTSVIKFTGKLGDIIGYRCGKKHHLRTRPEHIHQTAATKQAAQNFGINSRKSKIIRKAILPHLDLRYDGTTGNRLTRELILAGKQPPKSSPTKAPHKHSSDHLQALLGFRFNHHTGINNILLEPPVITPDGQITLPAQFIRQPGSAGFIEVKAIAVRINFTERRVVSTDEAIELIDLSQSFSGTTLKIDTSGKGTLFIVLQLRACISCNGAVLPLGDRRYNAADIIAVTPQQKPNNNDKKPRRKQLSYTTYTGRHTHHMSCIKPAALASFDWPNNQPAAYAAKPGCNTWPTITDRQRE</sequence>
<organism evidence="1 2">
    <name type="scientific">Chitinophaga agrisoli</name>
    <dbReference type="NCBI Taxonomy" id="2607653"/>
    <lineage>
        <taxon>Bacteria</taxon>
        <taxon>Pseudomonadati</taxon>
        <taxon>Bacteroidota</taxon>
        <taxon>Chitinophagia</taxon>
        <taxon>Chitinophagales</taxon>
        <taxon>Chitinophagaceae</taxon>
        <taxon>Chitinophaga</taxon>
    </lineage>
</organism>
<keyword evidence="2" id="KW-1185">Reference proteome</keyword>
<dbReference type="EMBL" id="VUOC01000001">
    <property type="protein sequence ID" value="KAA2245678.1"/>
    <property type="molecule type" value="Genomic_DNA"/>
</dbReference>
<reference evidence="1 2" key="2">
    <citation type="submission" date="2019-09" db="EMBL/GenBank/DDBJ databases">
        <authorList>
            <person name="Jin C."/>
        </authorList>
    </citation>
    <scope>NUCLEOTIDE SEQUENCE [LARGE SCALE GENOMIC DNA]</scope>
    <source>
        <strain evidence="1 2">BN140078</strain>
    </source>
</reference>
<gene>
    <name evidence="1" type="ORF">F0L74_06905</name>
</gene>